<evidence type="ECO:0000256" key="1">
    <source>
        <dbReference type="SAM" id="SignalP"/>
    </source>
</evidence>
<dbReference type="Proteomes" id="UP001146793">
    <property type="component" value="Unassembled WGS sequence"/>
</dbReference>
<comment type="caution">
    <text evidence="2">The sequence shown here is derived from an EMBL/GenBank/DDBJ whole genome shotgun (WGS) entry which is preliminary data.</text>
</comment>
<organism evidence="2 3">
    <name type="scientific">Anaeramoeba flamelloides</name>
    <dbReference type="NCBI Taxonomy" id="1746091"/>
    <lineage>
        <taxon>Eukaryota</taxon>
        <taxon>Metamonada</taxon>
        <taxon>Anaeramoebidae</taxon>
        <taxon>Anaeramoeba</taxon>
    </lineage>
</organism>
<dbReference type="EMBL" id="JANTQA010000051">
    <property type="protein sequence ID" value="KAJ3430195.1"/>
    <property type="molecule type" value="Genomic_DNA"/>
</dbReference>
<proteinExistence type="predicted"/>
<keyword evidence="1" id="KW-0732">Signal</keyword>
<name>A0AAV7YQG5_9EUKA</name>
<evidence type="ECO:0000313" key="3">
    <source>
        <dbReference type="Proteomes" id="UP001146793"/>
    </source>
</evidence>
<accession>A0AAV7YQG5</accession>
<protein>
    <submittedName>
        <fullName evidence="2">Uncharacterized protein</fullName>
    </submittedName>
</protein>
<feature type="chain" id="PRO_5043877227" evidence="1">
    <location>
        <begin position="29"/>
        <end position="129"/>
    </location>
</feature>
<dbReference type="AlphaFoldDB" id="A0AAV7YQG5"/>
<sequence length="129" mass="15018">MFPLVILLLIILLAFYLRVFTPVKITEAKYMDFIFVYRTTTGPDNNVRKVGLEVSKIVDEKSNFKYDMTSSFYYNNPHQHIKPEGLLSTHGVLIPKVKDSFAILVFCKTTLQGKFKYLKLKLAKNIHWI</sequence>
<reference evidence="2" key="1">
    <citation type="submission" date="2022-08" db="EMBL/GenBank/DDBJ databases">
        <title>Novel sulphate-reducing endosymbionts in the free-living metamonad Anaeramoeba.</title>
        <authorList>
            <person name="Jerlstrom-Hultqvist J."/>
            <person name="Cepicka I."/>
            <person name="Gallot-Lavallee L."/>
            <person name="Salas-Leiva D."/>
            <person name="Curtis B.A."/>
            <person name="Zahonova K."/>
            <person name="Pipaliya S."/>
            <person name="Dacks J."/>
            <person name="Roger A.J."/>
        </authorList>
    </citation>
    <scope>NUCLEOTIDE SEQUENCE</scope>
    <source>
        <strain evidence="2">Busselton2</strain>
    </source>
</reference>
<feature type="signal peptide" evidence="1">
    <location>
        <begin position="1"/>
        <end position="28"/>
    </location>
</feature>
<gene>
    <name evidence="2" type="ORF">M0812_23197</name>
</gene>
<evidence type="ECO:0000313" key="2">
    <source>
        <dbReference type="EMBL" id="KAJ3430195.1"/>
    </source>
</evidence>